<dbReference type="PANTHER" id="PTHR35792">
    <property type="entry name" value="GENERAL STRESS PROTEIN"/>
    <property type="match status" value="1"/>
</dbReference>
<name>A0A2P8D748_9BACT</name>
<sequence length="91" mass="9550">MNYKKMISGCMPGKTNNTAVVIALLAGAAAGAVVSLLLAPQSGAETRDMISEKAKDLAGGVKDKFNAAKTKIKKGAEDMADDARERFENFS</sequence>
<gene>
    <name evidence="1" type="ORF">B0I18_10219</name>
</gene>
<dbReference type="InterPro" id="IPR052928">
    <property type="entry name" value="Desiccation-related_membrane"/>
</dbReference>
<evidence type="ECO:0000313" key="2">
    <source>
        <dbReference type="Proteomes" id="UP000240572"/>
    </source>
</evidence>
<dbReference type="Proteomes" id="UP000240572">
    <property type="component" value="Unassembled WGS sequence"/>
</dbReference>
<dbReference type="InterPro" id="IPR024623">
    <property type="entry name" value="YtxH"/>
</dbReference>
<reference evidence="1 2" key="1">
    <citation type="submission" date="2018-03" db="EMBL/GenBank/DDBJ databases">
        <title>Genomic Encyclopedia of Type Strains, Phase III (KMG-III): the genomes of soil and plant-associated and newly described type strains.</title>
        <authorList>
            <person name="Whitman W."/>
        </authorList>
    </citation>
    <scope>NUCLEOTIDE SEQUENCE [LARGE SCALE GENOMIC DNA]</scope>
    <source>
        <strain evidence="1 2">CGMCC 1.12700</strain>
    </source>
</reference>
<comment type="caution">
    <text evidence="1">The sequence shown here is derived from an EMBL/GenBank/DDBJ whole genome shotgun (WGS) entry which is preliminary data.</text>
</comment>
<accession>A0A2P8D748</accession>
<dbReference type="Pfam" id="PF12732">
    <property type="entry name" value="YtxH"/>
    <property type="match status" value="1"/>
</dbReference>
<dbReference type="AlphaFoldDB" id="A0A2P8D748"/>
<proteinExistence type="predicted"/>
<keyword evidence="2" id="KW-1185">Reference proteome</keyword>
<dbReference type="RefSeq" id="WP_106522085.1">
    <property type="nucleotide sequence ID" value="NZ_PYGD01000002.1"/>
</dbReference>
<evidence type="ECO:0000313" key="1">
    <source>
        <dbReference type="EMBL" id="PSK93050.1"/>
    </source>
</evidence>
<dbReference type="OrthoDB" id="798344at2"/>
<organism evidence="1 2">
    <name type="scientific">Taibaiella chishuiensis</name>
    <dbReference type="NCBI Taxonomy" id="1434707"/>
    <lineage>
        <taxon>Bacteria</taxon>
        <taxon>Pseudomonadati</taxon>
        <taxon>Bacteroidota</taxon>
        <taxon>Chitinophagia</taxon>
        <taxon>Chitinophagales</taxon>
        <taxon>Chitinophagaceae</taxon>
        <taxon>Taibaiella</taxon>
    </lineage>
</organism>
<dbReference type="EMBL" id="PYGD01000002">
    <property type="protein sequence ID" value="PSK93050.1"/>
    <property type="molecule type" value="Genomic_DNA"/>
</dbReference>
<dbReference type="PANTHER" id="PTHR35792:SF2">
    <property type="entry name" value="GENERAL STRESS PROTEIN"/>
    <property type="match status" value="1"/>
</dbReference>
<protein>
    <submittedName>
        <fullName evidence="1">YtxH-like protein</fullName>
    </submittedName>
</protein>